<accession>A0A830E498</accession>
<keyword evidence="1" id="KW-0812">Transmembrane</keyword>
<proteinExistence type="predicted"/>
<evidence type="ECO:0000313" key="4">
    <source>
        <dbReference type="Proteomes" id="UP000657075"/>
    </source>
</evidence>
<dbReference type="GeneID" id="76206542"/>
<keyword evidence="5" id="KW-1185">Reference proteome</keyword>
<dbReference type="RefSeq" id="WP_188602398.1">
    <property type="nucleotide sequence ID" value="NZ_AP026830.1"/>
</dbReference>
<evidence type="ECO:0000313" key="5">
    <source>
        <dbReference type="Proteomes" id="UP001060771"/>
    </source>
</evidence>
<name>A0A830E498_9CREN</name>
<sequence>MKRSFVMTALMIAVIIIAIAIAILRSSMQSTLPMSYVNKLKELLINGSFTATYNRSFMETIKTSYGYQRTAQCNETMQYGIGSINDGRIFINTEETSCMPSNIPILPTVELAYWTNGTSMCFAVYSMVNNRSEGTINCYPPGTYPLLRVFMPFNEFLGNATFNLVTSGYSANYSVITYIHYVNTTKWNGQATYCFQVISNITLSQSVAQGYSNIAILTSLTCLLPNGLPAITIFNETVITKSSSSAVTYTIMQGRSELINYTLNYFNTTAFNELISKIRS</sequence>
<reference evidence="3" key="2">
    <citation type="submission" date="2020-09" db="EMBL/GenBank/DDBJ databases">
        <authorList>
            <person name="Sun Q."/>
            <person name="Ohkuma M."/>
        </authorList>
    </citation>
    <scope>NUCLEOTIDE SEQUENCE</scope>
    <source>
        <strain evidence="3">JCM 11219</strain>
    </source>
</reference>
<dbReference type="EMBL" id="BMNM01000001">
    <property type="protein sequence ID" value="GGI69480.1"/>
    <property type="molecule type" value="Genomic_DNA"/>
</dbReference>
<protein>
    <submittedName>
        <fullName evidence="3">Uncharacterized protein</fullName>
    </submittedName>
</protein>
<reference evidence="5" key="3">
    <citation type="submission" date="2022-09" db="EMBL/GenBank/DDBJ databases">
        <title>Complete genome sequence of Vulcanisaeta souniana.</title>
        <authorList>
            <person name="Kato S."/>
            <person name="Itoh T."/>
            <person name="Ohkuma M."/>
        </authorList>
    </citation>
    <scope>NUCLEOTIDE SEQUENCE [LARGE SCALE GENOMIC DNA]</scope>
    <source>
        <strain evidence="5">JCM 11219</strain>
    </source>
</reference>
<dbReference type="Proteomes" id="UP001060771">
    <property type="component" value="Chromosome"/>
</dbReference>
<gene>
    <name evidence="3" type="ORF">GCM10007112_03080</name>
    <name evidence="2" type="ORF">Vsou_09960</name>
</gene>
<feature type="transmembrane region" description="Helical" evidence="1">
    <location>
        <begin position="6"/>
        <end position="24"/>
    </location>
</feature>
<keyword evidence="1" id="KW-1133">Transmembrane helix</keyword>
<reference evidence="3" key="1">
    <citation type="journal article" date="2014" name="Int. J. Syst. Evol. Microbiol.">
        <title>Complete genome sequence of Corynebacterium casei LMG S-19264T (=DSM 44701T), isolated from a smear-ripened cheese.</title>
        <authorList>
            <consortium name="US DOE Joint Genome Institute (JGI-PGF)"/>
            <person name="Walter F."/>
            <person name="Albersmeier A."/>
            <person name="Kalinowski J."/>
            <person name="Ruckert C."/>
        </authorList>
    </citation>
    <scope>NUCLEOTIDE SEQUENCE</scope>
    <source>
        <strain evidence="3">JCM 11219</strain>
    </source>
</reference>
<evidence type="ECO:0000313" key="3">
    <source>
        <dbReference type="EMBL" id="GGI69480.1"/>
    </source>
</evidence>
<dbReference type="Proteomes" id="UP000657075">
    <property type="component" value="Unassembled WGS sequence"/>
</dbReference>
<dbReference type="AlphaFoldDB" id="A0A830E498"/>
<evidence type="ECO:0000256" key="1">
    <source>
        <dbReference type="SAM" id="Phobius"/>
    </source>
</evidence>
<reference evidence="2" key="4">
    <citation type="journal article" date="2023" name="Microbiol. Resour. Announc.">
        <title>Complete Genome Sequence of Vulcanisaeta souniana Strain IC-059, a Hyperthermophilic Archaeon Isolated from Hot Spring Water in Japan.</title>
        <authorList>
            <person name="Kato S."/>
            <person name="Itoh T."/>
            <person name="Wu L."/>
            <person name="Ma J."/>
            <person name="Ohkuma M."/>
        </authorList>
    </citation>
    <scope>NUCLEOTIDE SEQUENCE</scope>
    <source>
        <strain evidence="2">JCM 11219</strain>
    </source>
</reference>
<evidence type="ECO:0000313" key="2">
    <source>
        <dbReference type="EMBL" id="BDR91903.1"/>
    </source>
</evidence>
<dbReference type="EMBL" id="AP026830">
    <property type="protein sequence ID" value="BDR91903.1"/>
    <property type="molecule type" value="Genomic_DNA"/>
</dbReference>
<organism evidence="3 4">
    <name type="scientific">Vulcanisaeta souniana JCM 11219</name>
    <dbReference type="NCBI Taxonomy" id="1293586"/>
    <lineage>
        <taxon>Archaea</taxon>
        <taxon>Thermoproteota</taxon>
        <taxon>Thermoprotei</taxon>
        <taxon>Thermoproteales</taxon>
        <taxon>Thermoproteaceae</taxon>
        <taxon>Vulcanisaeta</taxon>
    </lineage>
</organism>
<keyword evidence="1" id="KW-0472">Membrane</keyword>